<keyword evidence="2" id="KW-1133">Transmembrane helix</keyword>
<keyword evidence="2" id="KW-0472">Membrane</keyword>
<keyword evidence="2" id="KW-0812">Transmembrane</keyword>
<protein>
    <submittedName>
        <fullName evidence="3">Uncharacterized protein</fullName>
    </submittedName>
</protein>
<name>A0A2I0SYL0_9ACTN</name>
<accession>A0A2I0SYL0</accession>
<dbReference type="EMBL" id="PJOS01000001">
    <property type="protein sequence ID" value="PKT75027.1"/>
    <property type="molecule type" value="Genomic_DNA"/>
</dbReference>
<dbReference type="Proteomes" id="UP000236178">
    <property type="component" value="Unassembled WGS sequence"/>
</dbReference>
<evidence type="ECO:0000313" key="4">
    <source>
        <dbReference type="Proteomes" id="UP000236178"/>
    </source>
</evidence>
<evidence type="ECO:0000256" key="2">
    <source>
        <dbReference type="SAM" id="Phobius"/>
    </source>
</evidence>
<reference evidence="3 4" key="1">
    <citation type="submission" date="2017-12" db="EMBL/GenBank/DDBJ databases">
        <title>Streptomyces populusis sp. nov., a novel endophytic actinobacterium isolated from stems of Populus adenopoda Maxim.</title>
        <authorList>
            <person name="Wang Z."/>
        </authorList>
    </citation>
    <scope>NUCLEOTIDE SEQUENCE [LARGE SCALE GENOMIC DNA]</scope>
    <source>
        <strain evidence="3 4">A249</strain>
    </source>
</reference>
<gene>
    <name evidence="3" type="ORF">CW362_01180</name>
</gene>
<proteinExistence type="predicted"/>
<evidence type="ECO:0000256" key="1">
    <source>
        <dbReference type="SAM" id="Coils"/>
    </source>
</evidence>
<sequence length="161" mass="18121">MDASSPVHIWGVEWTNFLSTTIGALIALAASWLAERRRWQRDSQVRSREDRRAVYIAFLNATAEASETLFSIARGHDRDEGSLSRAGTVLRDSQTLARRLELALVADDHIVRQAALTVTTLRAYRDAVAQGLALEAEEVQRARDAFNEQRDRLTQQMRGTL</sequence>
<dbReference type="AlphaFoldDB" id="A0A2I0SYL0"/>
<comment type="caution">
    <text evidence="3">The sequence shown here is derived from an EMBL/GenBank/DDBJ whole genome shotgun (WGS) entry which is preliminary data.</text>
</comment>
<keyword evidence="1" id="KW-0175">Coiled coil</keyword>
<feature type="coiled-coil region" evidence="1">
    <location>
        <begin position="129"/>
        <end position="156"/>
    </location>
</feature>
<keyword evidence="4" id="KW-1185">Reference proteome</keyword>
<feature type="transmembrane region" description="Helical" evidence="2">
    <location>
        <begin position="14"/>
        <end position="34"/>
    </location>
</feature>
<evidence type="ECO:0000313" key="3">
    <source>
        <dbReference type="EMBL" id="PKT75027.1"/>
    </source>
</evidence>
<organism evidence="3 4">
    <name type="scientific">Streptomyces populi</name>
    <dbReference type="NCBI Taxonomy" id="2058924"/>
    <lineage>
        <taxon>Bacteria</taxon>
        <taxon>Bacillati</taxon>
        <taxon>Actinomycetota</taxon>
        <taxon>Actinomycetes</taxon>
        <taxon>Kitasatosporales</taxon>
        <taxon>Streptomycetaceae</taxon>
        <taxon>Streptomyces</taxon>
    </lineage>
</organism>